<evidence type="ECO:0000313" key="2">
    <source>
        <dbReference type="Proteomes" id="UP000682782"/>
    </source>
</evidence>
<gene>
    <name evidence="1" type="ORF">JYE49_04015</name>
</gene>
<proteinExistence type="predicted"/>
<organism evidence="1 2">
    <name type="scientific">Aristaeella hokkaidonensis</name>
    <dbReference type="NCBI Taxonomy" id="3046382"/>
    <lineage>
        <taxon>Bacteria</taxon>
        <taxon>Bacillati</taxon>
        <taxon>Bacillota</taxon>
        <taxon>Clostridia</taxon>
        <taxon>Eubacteriales</taxon>
        <taxon>Aristaeellaceae</taxon>
        <taxon>Aristaeella</taxon>
    </lineage>
</organism>
<protein>
    <submittedName>
        <fullName evidence="1">Uncharacterized protein</fullName>
    </submittedName>
</protein>
<evidence type="ECO:0000313" key="1">
    <source>
        <dbReference type="EMBL" id="QUC67873.1"/>
    </source>
</evidence>
<dbReference type="Proteomes" id="UP000682782">
    <property type="component" value="Chromosome"/>
</dbReference>
<name>A0AC61MZR6_9FIRM</name>
<sequence length="247" mass="28313">MDGTDILIQKKAGMKEKLVTKIVIGILRPFNRHKMVNLNHIRQDSENPLVFLGNHAEIYGPIASALCFPVPVRFWVISHMMGRSQDVRAYLYENTFSKKTFLPVFVRRLLARLMGWLSVNVMCGLNAIPVYRDSPMKLRMTLRKSVEALENGDNLMIFPEHPDGKYVKGSVSELSPGFLMLAEAWWKRSGKKLRIMPVFANREKRTFTFGDEIVYEPENGYAAEQERILREARNQLLQLAGENVAEA</sequence>
<accession>A0AC61MZR6</accession>
<dbReference type="EMBL" id="CP068393">
    <property type="protein sequence ID" value="QUC67873.1"/>
    <property type="molecule type" value="Genomic_DNA"/>
</dbReference>
<reference evidence="1" key="1">
    <citation type="submission" date="2021-01" db="EMBL/GenBank/DDBJ databases">
        <title>Complete genome sequence of Clostridiales bacterium R-7.</title>
        <authorList>
            <person name="Mahoney-Kurpe S.C."/>
            <person name="Palevich N."/>
            <person name="Koike S."/>
            <person name="Moon C.D."/>
            <person name="Attwood G.T."/>
        </authorList>
    </citation>
    <scope>NUCLEOTIDE SEQUENCE</scope>
    <source>
        <strain evidence="1">R-7</strain>
    </source>
</reference>
<keyword evidence="2" id="KW-1185">Reference proteome</keyword>